<evidence type="ECO:0008006" key="3">
    <source>
        <dbReference type="Google" id="ProtNLM"/>
    </source>
</evidence>
<proteinExistence type="predicted"/>
<evidence type="ECO:0000313" key="2">
    <source>
        <dbReference type="Proteomes" id="UP001140091"/>
    </source>
</evidence>
<name>A0A9W8MAV0_9AGAR</name>
<dbReference type="AlphaFoldDB" id="A0A9W8MAV0"/>
<accession>A0A9W8MAV0</accession>
<comment type="caution">
    <text evidence="1">The sequence shown here is derived from an EMBL/GenBank/DDBJ whole genome shotgun (WGS) entry which is preliminary data.</text>
</comment>
<evidence type="ECO:0000313" key="1">
    <source>
        <dbReference type="EMBL" id="KAJ2925250.1"/>
    </source>
</evidence>
<dbReference type="Proteomes" id="UP001140091">
    <property type="component" value="Unassembled WGS sequence"/>
</dbReference>
<reference evidence="1" key="1">
    <citation type="submission" date="2022-06" db="EMBL/GenBank/DDBJ databases">
        <title>Genome Sequence of Candolleomyces eurysporus.</title>
        <authorList>
            <person name="Buettner E."/>
        </authorList>
    </citation>
    <scope>NUCLEOTIDE SEQUENCE</scope>
    <source>
        <strain evidence="1">VTCC 930004</strain>
    </source>
</reference>
<organism evidence="1 2">
    <name type="scientific">Candolleomyces eurysporus</name>
    <dbReference type="NCBI Taxonomy" id="2828524"/>
    <lineage>
        <taxon>Eukaryota</taxon>
        <taxon>Fungi</taxon>
        <taxon>Dikarya</taxon>
        <taxon>Basidiomycota</taxon>
        <taxon>Agaricomycotina</taxon>
        <taxon>Agaricomycetes</taxon>
        <taxon>Agaricomycetidae</taxon>
        <taxon>Agaricales</taxon>
        <taxon>Agaricineae</taxon>
        <taxon>Psathyrellaceae</taxon>
        <taxon>Candolleomyces</taxon>
    </lineage>
</organism>
<gene>
    <name evidence="1" type="ORF">H1R20_g11808</name>
</gene>
<sequence>MSHQSPSRPPRYSTLSLAPVPVYPNAAELEIDTDSIVSRNDHSREAFEFCLESSSPSASSRHAWATLRLWSVVPRSSQRPRYISGEDVEGSVILDLKRPQMIHSVVVLDKEGRTYPTPQTVLQRGINANVMYEVVVKINYGLLHTKQRINANVLYVPVLRAPPLPLLRASAYFNGASSLVGPVEDRRGWFTLPPSYFQVSTTKDTTPSTADIKCTAFIANPAAYTRGTVIPCHLICELLGEEPYGQYTGSSSSSILTLLTSRKSPIFLKLLQNVRYSKDPQRIAPKGQFVKVGQSDKDERTGHVKEVGEAVWWKTISNNAPSFATPGKSSLEGEIHLDAGLLPSTDVPFLEVSYTVSLSFSSQEGLDVQPLTTQRRSSRLSSAIVKIGTAHDMESPIPVPFTLRPAPKKRDLSTVETIPYYGRTRIMGA</sequence>
<dbReference type="OrthoDB" id="3261578at2759"/>
<protein>
    <recommendedName>
        <fullName evidence="3">Arrestin-like N-terminal domain-containing protein</fullName>
    </recommendedName>
</protein>
<keyword evidence="2" id="KW-1185">Reference proteome</keyword>
<feature type="non-terminal residue" evidence="1">
    <location>
        <position position="429"/>
    </location>
</feature>
<dbReference type="EMBL" id="JANBPK010001191">
    <property type="protein sequence ID" value="KAJ2925250.1"/>
    <property type="molecule type" value="Genomic_DNA"/>
</dbReference>